<evidence type="ECO:0000313" key="2">
    <source>
        <dbReference type="EMBL" id="CAI0384077.1"/>
    </source>
</evidence>
<name>A0AAV0HFU8_9ROSI</name>
<gene>
    <name evidence="2" type="ORF">LITE_LOCUS4278</name>
</gene>
<organism evidence="2 3">
    <name type="scientific">Linum tenue</name>
    <dbReference type="NCBI Taxonomy" id="586396"/>
    <lineage>
        <taxon>Eukaryota</taxon>
        <taxon>Viridiplantae</taxon>
        <taxon>Streptophyta</taxon>
        <taxon>Embryophyta</taxon>
        <taxon>Tracheophyta</taxon>
        <taxon>Spermatophyta</taxon>
        <taxon>Magnoliopsida</taxon>
        <taxon>eudicotyledons</taxon>
        <taxon>Gunneridae</taxon>
        <taxon>Pentapetalae</taxon>
        <taxon>rosids</taxon>
        <taxon>fabids</taxon>
        <taxon>Malpighiales</taxon>
        <taxon>Linaceae</taxon>
        <taxon>Linum</taxon>
    </lineage>
</organism>
<proteinExistence type="predicted"/>
<comment type="caution">
    <text evidence="2">The sequence shown here is derived from an EMBL/GenBank/DDBJ whole genome shotgun (WGS) entry which is preliminary data.</text>
</comment>
<keyword evidence="3" id="KW-1185">Reference proteome</keyword>
<evidence type="ECO:0000313" key="3">
    <source>
        <dbReference type="Proteomes" id="UP001154282"/>
    </source>
</evidence>
<protein>
    <submittedName>
        <fullName evidence="2">Uncharacterized protein</fullName>
    </submittedName>
</protein>
<accession>A0AAV0HFU8</accession>
<sequence>MLPTPNQNHQPQSRPQTKKLNNTINSPTLWRINGSRQLDSQIILITDLCQPNQTKSNHFI</sequence>
<dbReference type="EMBL" id="CAMGYJ010000002">
    <property type="protein sequence ID" value="CAI0384077.1"/>
    <property type="molecule type" value="Genomic_DNA"/>
</dbReference>
<reference evidence="2" key="1">
    <citation type="submission" date="2022-08" db="EMBL/GenBank/DDBJ databases">
        <authorList>
            <person name="Gutierrez-Valencia J."/>
        </authorList>
    </citation>
    <scope>NUCLEOTIDE SEQUENCE</scope>
</reference>
<dbReference type="Proteomes" id="UP001154282">
    <property type="component" value="Unassembled WGS sequence"/>
</dbReference>
<feature type="region of interest" description="Disordered" evidence="1">
    <location>
        <begin position="1"/>
        <end position="25"/>
    </location>
</feature>
<dbReference type="AlphaFoldDB" id="A0AAV0HFU8"/>
<evidence type="ECO:0000256" key="1">
    <source>
        <dbReference type="SAM" id="MobiDB-lite"/>
    </source>
</evidence>